<evidence type="ECO:0000313" key="2">
    <source>
        <dbReference type="Proteomes" id="UP000479710"/>
    </source>
</evidence>
<evidence type="ECO:0000313" key="1">
    <source>
        <dbReference type="EMBL" id="KAF0914695.1"/>
    </source>
</evidence>
<organism evidence="1 2">
    <name type="scientific">Oryza meyeriana var. granulata</name>
    <dbReference type="NCBI Taxonomy" id="110450"/>
    <lineage>
        <taxon>Eukaryota</taxon>
        <taxon>Viridiplantae</taxon>
        <taxon>Streptophyta</taxon>
        <taxon>Embryophyta</taxon>
        <taxon>Tracheophyta</taxon>
        <taxon>Spermatophyta</taxon>
        <taxon>Magnoliopsida</taxon>
        <taxon>Liliopsida</taxon>
        <taxon>Poales</taxon>
        <taxon>Poaceae</taxon>
        <taxon>BOP clade</taxon>
        <taxon>Oryzoideae</taxon>
        <taxon>Oryzeae</taxon>
        <taxon>Oryzinae</taxon>
        <taxon>Oryza</taxon>
        <taxon>Oryza meyeriana</taxon>
    </lineage>
</organism>
<proteinExistence type="predicted"/>
<protein>
    <submittedName>
        <fullName evidence="1">Uncharacterized protein</fullName>
    </submittedName>
</protein>
<dbReference type="EMBL" id="SPHZ02000006">
    <property type="protein sequence ID" value="KAF0914695.1"/>
    <property type="molecule type" value="Genomic_DNA"/>
</dbReference>
<dbReference type="Proteomes" id="UP000479710">
    <property type="component" value="Unassembled WGS sequence"/>
</dbReference>
<dbReference type="AlphaFoldDB" id="A0A6G1DPE1"/>
<comment type="caution">
    <text evidence="1">The sequence shown here is derived from an EMBL/GenBank/DDBJ whole genome shotgun (WGS) entry which is preliminary data.</text>
</comment>
<keyword evidence="2" id="KW-1185">Reference proteome</keyword>
<gene>
    <name evidence="1" type="ORF">E2562_031203</name>
</gene>
<accession>A0A6G1DPE1</accession>
<reference evidence="1 2" key="1">
    <citation type="submission" date="2019-11" db="EMBL/GenBank/DDBJ databases">
        <title>Whole genome sequence of Oryza granulata.</title>
        <authorList>
            <person name="Li W."/>
        </authorList>
    </citation>
    <scope>NUCLEOTIDE SEQUENCE [LARGE SCALE GENOMIC DNA]</scope>
    <source>
        <strain evidence="2">cv. Menghai</strain>
        <tissue evidence="1">Leaf</tissue>
    </source>
</reference>
<name>A0A6G1DPE1_9ORYZ</name>
<sequence>MDLRVVYYAGRGGGPCTGCREEAVGGDGGTERSAANRIADRAVGVRGYRKRHPPQGYATRTH</sequence>